<evidence type="ECO:0000256" key="1">
    <source>
        <dbReference type="SAM" id="Phobius"/>
    </source>
</evidence>
<name>A0A7G5H5Y8_9BACT</name>
<evidence type="ECO:0000313" key="2">
    <source>
        <dbReference type="EMBL" id="QMW06530.1"/>
    </source>
</evidence>
<protein>
    <recommendedName>
        <fullName evidence="4">Aerotolerance regulator N-terminal domain-containing protein</fullName>
    </recommendedName>
</protein>
<dbReference type="RefSeq" id="WP_182463928.1">
    <property type="nucleotide sequence ID" value="NZ_CP059732.1"/>
</dbReference>
<feature type="transmembrane region" description="Helical" evidence="1">
    <location>
        <begin position="12"/>
        <end position="30"/>
    </location>
</feature>
<dbReference type="Proteomes" id="UP000515369">
    <property type="component" value="Chromosome"/>
</dbReference>
<evidence type="ECO:0000313" key="3">
    <source>
        <dbReference type="Proteomes" id="UP000515369"/>
    </source>
</evidence>
<dbReference type="AlphaFoldDB" id="A0A7G5H5Y8"/>
<feature type="transmembrane region" description="Helical" evidence="1">
    <location>
        <begin position="42"/>
        <end position="60"/>
    </location>
</feature>
<keyword evidence="1" id="KW-0472">Membrane</keyword>
<accession>A0A7G5H5Y8</accession>
<gene>
    <name evidence="2" type="ORF">H3H32_17345</name>
</gene>
<sequence length="546" mass="60032">MHTTINWTTPISWLIAVALLALLVVQLWLIIRNDSLSSNRKWIRAGLNSLLWLVLVAYFLQIQWPISRATTHALLVGDDVPASVARHLKDSLHIDESFNSRTIKANYDSITLIGQQFPTETLTQLSNAQVQWIPYNQPDQLEALHWKGIVRLGEMQQVTGRLQSSKKQSLQVRFGNKTLDSVALHEGANAFTFQFPAFTKGHSQAEIVLGTTTLDTLNFFTRPTDPLTVQILLNNPDFESKTLADWLGKQGYTVTVSAALSKAISSQVSINKAGKSGGKTTPDLIITEPINAASTVVKKAIADGKAVLFINLTNPEVDCRTINLALGSRWQVRKINNEPLIPLGNGLNALPYRFADSPNQFSVAGYPIAAQQTTGRVGVSLLSETYPLSLSGDSVTYNRVWTAVLARLSESDQNTVQVDAPVYSGIRHTISVNNPTNRLTSLRVGQDTLRLRYSPMNDRSATGTSSFSKSGWQSVQDSLALYVNRLTPNDPIANRTLVGQFMLAHSLSSSLEGTTARTTTAQLPNWVWLVLLLGCFTALWVEPKLG</sequence>
<keyword evidence="1" id="KW-1133">Transmembrane helix</keyword>
<keyword evidence="1" id="KW-0812">Transmembrane</keyword>
<reference evidence="2 3" key="1">
    <citation type="submission" date="2020-07" db="EMBL/GenBank/DDBJ databases">
        <title>Spirosoma foliorum sp. nov., isolated from the leaves on the Nejang mountain Korea, Republic of.</title>
        <authorList>
            <person name="Ho H."/>
            <person name="Lee Y.-J."/>
            <person name="Nurcahyanto D.-A."/>
            <person name="Kim S.-G."/>
        </authorList>
    </citation>
    <scope>NUCLEOTIDE SEQUENCE [LARGE SCALE GENOMIC DNA]</scope>
    <source>
        <strain evidence="2 3">PL0136</strain>
    </source>
</reference>
<dbReference type="EMBL" id="CP059732">
    <property type="protein sequence ID" value="QMW06530.1"/>
    <property type="molecule type" value="Genomic_DNA"/>
</dbReference>
<proteinExistence type="predicted"/>
<organism evidence="2 3">
    <name type="scientific">Spirosoma foliorum</name>
    <dbReference type="NCBI Taxonomy" id="2710596"/>
    <lineage>
        <taxon>Bacteria</taxon>
        <taxon>Pseudomonadati</taxon>
        <taxon>Bacteroidota</taxon>
        <taxon>Cytophagia</taxon>
        <taxon>Cytophagales</taxon>
        <taxon>Cytophagaceae</taxon>
        <taxon>Spirosoma</taxon>
    </lineage>
</organism>
<evidence type="ECO:0008006" key="4">
    <source>
        <dbReference type="Google" id="ProtNLM"/>
    </source>
</evidence>
<keyword evidence="3" id="KW-1185">Reference proteome</keyword>
<dbReference type="KEGG" id="sfol:H3H32_17345"/>